<dbReference type="CDD" id="cd00342">
    <property type="entry name" value="gram_neg_porins"/>
    <property type="match status" value="1"/>
</dbReference>
<dbReference type="SUPFAM" id="SSF56935">
    <property type="entry name" value="Porins"/>
    <property type="match status" value="1"/>
</dbReference>
<dbReference type="Pfam" id="PF00267">
    <property type="entry name" value="Porin_1"/>
    <property type="match status" value="1"/>
</dbReference>
<dbReference type="InterPro" id="IPR001702">
    <property type="entry name" value="Porin_Gram-ve"/>
</dbReference>
<evidence type="ECO:0000256" key="1">
    <source>
        <dbReference type="ARBA" id="ARBA00004571"/>
    </source>
</evidence>
<dbReference type="GO" id="GO:0009279">
    <property type="term" value="C:cell outer membrane"/>
    <property type="evidence" value="ECO:0007669"/>
    <property type="project" value="UniProtKB-SubCell"/>
</dbReference>
<dbReference type="GO" id="GO:0034220">
    <property type="term" value="P:monoatomic ion transmembrane transport"/>
    <property type="evidence" value="ECO:0007669"/>
    <property type="project" value="InterPro"/>
</dbReference>
<evidence type="ECO:0000256" key="3">
    <source>
        <dbReference type="ARBA" id="ARBA00023136"/>
    </source>
</evidence>
<dbReference type="GO" id="GO:0015288">
    <property type="term" value="F:porin activity"/>
    <property type="evidence" value="ECO:0007669"/>
    <property type="project" value="InterPro"/>
</dbReference>
<comment type="subcellular location">
    <subcellularLocation>
        <location evidence="1">Cell outer membrane</location>
        <topology evidence="1">Multi-pass membrane protein</topology>
    </subcellularLocation>
</comment>
<dbReference type="InterPro" id="IPR023614">
    <property type="entry name" value="Porin_dom_sf"/>
</dbReference>
<gene>
    <name evidence="4" type="primary">ompC_1</name>
    <name evidence="4" type="ORF">NCTC10738_01309</name>
</gene>
<proteinExistence type="predicted"/>
<dbReference type="Proteomes" id="UP000254069">
    <property type="component" value="Unassembled WGS sequence"/>
</dbReference>
<dbReference type="PANTHER" id="PTHR34501">
    <property type="entry name" value="PROTEIN YDDL-RELATED"/>
    <property type="match status" value="1"/>
</dbReference>
<evidence type="ECO:0000256" key="2">
    <source>
        <dbReference type="ARBA" id="ARBA00022729"/>
    </source>
</evidence>
<dbReference type="EMBL" id="UGYO01000001">
    <property type="protein sequence ID" value="SUI57652.1"/>
    <property type="molecule type" value="Genomic_DNA"/>
</dbReference>
<name>A0A379Z970_9GAMM</name>
<keyword evidence="5" id="KW-1185">Reference proteome</keyword>
<accession>A0A379Z970</accession>
<dbReference type="PANTHER" id="PTHR34501:SF2">
    <property type="entry name" value="OUTER MEMBRANE PORIN F-RELATED"/>
    <property type="match status" value="1"/>
</dbReference>
<dbReference type="InterPro" id="IPR033900">
    <property type="entry name" value="Gram_neg_porin_domain"/>
</dbReference>
<sequence length="384" mass="42113">MNKTILALAIPALLLCGSAQAIDLYNDDTNSFGISGWLGFAAYNDGHETSVIDDTSRIRLSFERKERNGWTAYAVTEWGINMVTSDDNLVLQGGRLAAEKTDDFLNNRLGYVGLSHDTWGSLTFGKQWGAYYDVAGTTDLPNVVAGYAVGAYTFGDGGLTGTGRADAAFQYRNDFGPLHLALQYAAKQDGEVSVQDSNGEPLANSELDFDSSYGASLTYSVTDKFKLLAGFNRGDIDGHLEGSELKVTNQIVGIGAMYGDYYHYAPNREASGLYVGFNAHKSDNNELVGGELYDATGAELMVAYQYDNGFVPIAMLSYLDLDTDQHSAIQGNWRRQFAMVGLHYRYSRDTVMFFEAKLDFSDMDDPAEDAAQDNNFAVGINYFF</sequence>
<evidence type="ECO:0000313" key="5">
    <source>
        <dbReference type="Proteomes" id="UP000254069"/>
    </source>
</evidence>
<reference evidence="4 5" key="1">
    <citation type="submission" date="2018-06" db="EMBL/GenBank/DDBJ databases">
        <authorList>
            <consortium name="Pathogen Informatics"/>
            <person name="Doyle S."/>
        </authorList>
    </citation>
    <scope>NUCLEOTIDE SEQUENCE [LARGE SCALE GENOMIC DNA]</scope>
    <source>
        <strain evidence="4 5">NCTC10738</strain>
    </source>
</reference>
<keyword evidence="3" id="KW-0472">Membrane</keyword>
<dbReference type="RefSeq" id="WP_107006159.1">
    <property type="nucleotide sequence ID" value="NZ_AP024610.1"/>
</dbReference>
<dbReference type="Gene3D" id="2.40.160.10">
    <property type="entry name" value="Porin"/>
    <property type="match status" value="1"/>
</dbReference>
<dbReference type="InterPro" id="IPR050298">
    <property type="entry name" value="Gram-neg_bact_OMP"/>
</dbReference>
<keyword evidence="2" id="KW-0732">Signal</keyword>
<protein>
    <submittedName>
        <fullName evidence="4">Porin OmpC</fullName>
    </submittedName>
</protein>
<dbReference type="FunFam" id="2.40.160.10:FF:000032">
    <property type="entry name" value="Outer membrane porin"/>
    <property type="match status" value="1"/>
</dbReference>
<evidence type="ECO:0000313" key="4">
    <source>
        <dbReference type="EMBL" id="SUI57652.1"/>
    </source>
</evidence>
<organism evidence="4 5">
    <name type="scientific">Shewanella algae</name>
    <dbReference type="NCBI Taxonomy" id="38313"/>
    <lineage>
        <taxon>Bacteria</taxon>
        <taxon>Pseudomonadati</taxon>
        <taxon>Pseudomonadota</taxon>
        <taxon>Gammaproteobacteria</taxon>
        <taxon>Alteromonadales</taxon>
        <taxon>Shewanellaceae</taxon>
        <taxon>Shewanella</taxon>
    </lineage>
</organism>
<dbReference type="AlphaFoldDB" id="A0A379Z970"/>